<comment type="catalytic activity">
    <reaction evidence="7">
        <text>L-aspartate + L-glutamine + ATP + H2O = L-asparagine + L-glutamate + AMP + diphosphate + H(+)</text>
        <dbReference type="Rhea" id="RHEA:12228"/>
        <dbReference type="ChEBI" id="CHEBI:15377"/>
        <dbReference type="ChEBI" id="CHEBI:15378"/>
        <dbReference type="ChEBI" id="CHEBI:29985"/>
        <dbReference type="ChEBI" id="CHEBI:29991"/>
        <dbReference type="ChEBI" id="CHEBI:30616"/>
        <dbReference type="ChEBI" id="CHEBI:33019"/>
        <dbReference type="ChEBI" id="CHEBI:58048"/>
        <dbReference type="ChEBI" id="CHEBI:58359"/>
        <dbReference type="ChEBI" id="CHEBI:456215"/>
        <dbReference type="EC" id="6.3.5.4"/>
    </reaction>
</comment>
<dbReference type="InterPro" id="IPR029055">
    <property type="entry name" value="Ntn_hydrolases_N"/>
</dbReference>
<dbReference type="PIRSF" id="PIRSF001589">
    <property type="entry name" value="Asn_synthetase_glu-h"/>
    <property type="match status" value="1"/>
</dbReference>
<protein>
    <recommendedName>
        <fullName evidence="3">asparagine synthase (glutamine-hydrolyzing)</fullName>
        <ecNumber evidence="3">6.3.5.4</ecNumber>
    </recommendedName>
</protein>
<evidence type="ECO:0000256" key="6">
    <source>
        <dbReference type="ARBA" id="ARBA00022962"/>
    </source>
</evidence>
<comment type="pathway">
    <text evidence="1">Amino-acid biosynthesis; L-asparagine biosynthesis; L-asparagine from L-aspartate (L-Gln route): step 1/1.</text>
</comment>
<dbReference type="PANTHER" id="PTHR43284">
    <property type="entry name" value="ASPARAGINE SYNTHETASE (GLUTAMINE-HYDROLYZING)"/>
    <property type="match status" value="1"/>
</dbReference>
<dbReference type="InterPro" id="IPR017932">
    <property type="entry name" value="GATase_2_dom"/>
</dbReference>
<dbReference type="PANTHER" id="PTHR43284:SF1">
    <property type="entry name" value="ASPARAGINE SYNTHETASE"/>
    <property type="match status" value="1"/>
</dbReference>
<keyword evidence="10" id="KW-1185">Reference proteome</keyword>
<dbReference type="EMBL" id="JBHRXP010000007">
    <property type="protein sequence ID" value="MFC3580832.1"/>
    <property type="molecule type" value="Genomic_DNA"/>
</dbReference>
<keyword evidence="4" id="KW-0547">Nucleotide-binding</keyword>
<organism evidence="9 10">
    <name type="scientific">Sphingomonas hylomeconis</name>
    <dbReference type="NCBI Taxonomy" id="1395958"/>
    <lineage>
        <taxon>Bacteria</taxon>
        <taxon>Pseudomonadati</taxon>
        <taxon>Pseudomonadota</taxon>
        <taxon>Alphaproteobacteria</taxon>
        <taxon>Sphingomonadales</taxon>
        <taxon>Sphingomonadaceae</taxon>
        <taxon>Sphingomonas</taxon>
    </lineage>
</organism>
<evidence type="ECO:0000256" key="7">
    <source>
        <dbReference type="ARBA" id="ARBA00048741"/>
    </source>
</evidence>
<dbReference type="InterPro" id="IPR033738">
    <property type="entry name" value="AsnB_N"/>
</dbReference>
<dbReference type="RefSeq" id="WP_261294198.1">
    <property type="nucleotide sequence ID" value="NZ_JANQBK010000005.1"/>
</dbReference>
<proteinExistence type="inferred from homology"/>
<dbReference type="InterPro" id="IPR006426">
    <property type="entry name" value="Asn_synth_AEB"/>
</dbReference>
<evidence type="ECO:0000256" key="5">
    <source>
        <dbReference type="ARBA" id="ARBA00022840"/>
    </source>
</evidence>
<dbReference type="InterPro" id="IPR001962">
    <property type="entry name" value="Asn_synthase"/>
</dbReference>
<gene>
    <name evidence="9" type="ORF">ACFONA_11720</name>
</gene>
<evidence type="ECO:0000256" key="3">
    <source>
        <dbReference type="ARBA" id="ARBA00012737"/>
    </source>
</evidence>
<evidence type="ECO:0000256" key="2">
    <source>
        <dbReference type="ARBA" id="ARBA00005752"/>
    </source>
</evidence>
<dbReference type="InterPro" id="IPR051786">
    <property type="entry name" value="ASN_synthetase/amidase"/>
</dbReference>
<evidence type="ECO:0000313" key="10">
    <source>
        <dbReference type="Proteomes" id="UP001595713"/>
    </source>
</evidence>
<dbReference type="SUPFAM" id="SSF56235">
    <property type="entry name" value="N-terminal nucleophile aminohydrolases (Ntn hydrolases)"/>
    <property type="match status" value="1"/>
</dbReference>
<dbReference type="Gene3D" id="3.40.50.620">
    <property type="entry name" value="HUPs"/>
    <property type="match status" value="2"/>
</dbReference>
<reference evidence="10" key="1">
    <citation type="journal article" date="2019" name="Int. J. Syst. Evol. Microbiol.">
        <title>The Global Catalogue of Microorganisms (GCM) 10K type strain sequencing project: providing services to taxonomists for standard genome sequencing and annotation.</title>
        <authorList>
            <consortium name="The Broad Institute Genomics Platform"/>
            <consortium name="The Broad Institute Genome Sequencing Center for Infectious Disease"/>
            <person name="Wu L."/>
            <person name="Ma J."/>
        </authorList>
    </citation>
    <scope>NUCLEOTIDE SEQUENCE [LARGE SCALE GENOMIC DNA]</scope>
    <source>
        <strain evidence="10">KCTC 42739</strain>
    </source>
</reference>
<evidence type="ECO:0000256" key="1">
    <source>
        <dbReference type="ARBA" id="ARBA00005187"/>
    </source>
</evidence>
<dbReference type="Gene3D" id="3.60.20.10">
    <property type="entry name" value="Glutamine Phosphoribosylpyrophosphate, subunit 1, domain 1"/>
    <property type="match status" value="1"/>
</dbReference>
<dbReference type="Proteomes" id="UP001595713">
    <property type="component" value="Unassembled WGS sequence"/>
</dbReference>
<feature type="domain" description="Glutamine amidotransferase type-2" evidence="8">
    <location>
        <begin position="2"/>
        <end position="212"/>
    </location>
</feature>
<dbReference type="InterPro" id="IPR014729">
    <property type="entry name" value="Rossmann-like_a/b/a_fold"/>
</dbReference>
<evidence type="ECO:0000313" key="9">
    <source>
        <dbReference type="EMBL" id="MFC3580832.1"/>
    </source>
</evidence>
<name>A0ABV7SV89_9SPHN</name>
<dbReference type="EC" id="6.3.5.4" evidence="3"/>
<dbReference type="CDD" id="cd00712">
    <property type="entry name" value="AsnB"/>
    <property type="match status" value="1"/>
</dbReference>
<dbReference type="Pfam" id="PF13537">
    <property type="entry name" value="GATase_7"/>
    <property type="match status" value="1"/>
</dbReference>
<accession>A0ABV7SV89</accession>
<evidence type="ECO:0000256" key="4">
    <source>
        <dbReference type="ARBA" id="ARBA00022741"/>
    </source>
</evidence>
<keyword evidence="6" id="KW-0315">Glutamine amidotransferase</keyword>
<dbReference type="SUPFAM" id="SSF52402">
    <property type="entry name" value="Adenine nucleotide alpha hydrolases-like"/>
    <property type="match status" value="1"/>
</dbReference>
<comment type="caution">
    <text evidence="9">The sequence shown here is derived from an EMBL/GenBank/DDBJ whole genome shotgun (WGS) entry which is preliminary data.</text>
</comment>
<evidence type="ECO:0000259" key="8">
    <source>
        <dbReference type="PROSITE" id="PS51278"/>
    </source>
</evidence>
<keyword evidence="5" id="KW-0067">ATP-binding</keyword>
<dbReference type="PROSITE" id="PS51278">
    <property type="entry name" value="GATASE_TYPE_2"/>
    <property type="match status" value="1"/>
</dbReference>
<sequence length="636" mass="70234">MSAIFGIVQFDGAAVATADLARMGNTLAHRGPDGRKTAITARAGFGHCLLRVNIEDWHEAQPIHDSGVMLVADARIDNRAAVAAAIGIAPDALGDMADSAVILAAWRHWGEACVDHLIGDFAFALWNAADRSLLLARDAMGQRGLYYHQNEEFIAFASEAKALWAFPGVPRTLSEAAIARQLMIVVDAVPGETAFDGIVALPGATILHIAADGAARARSYWQPRADPVHLGHDDAYYVAAYRRVLEEAVACRVRRLIRHPALLLSGGFDSGGIAALAGPIIAAQGRRLLAVTSLLAEGEKRAVRDARAAVAAFRHYPWIEVQEFVRTTETTFTDLEAHFAATDIGSGTPYVYNGLYTLAARSGARLAMDGYGGDYTLNVRPGDLLGRILLRGKPITFLREYRARMRATGVSWRRVLLQNVLPAFVPLKFWTTLAFIQRRGVPIWQTRGANPDFIRRQIERGVIDPARLRHRRPSHNRGRERWIHLLRKVSLQQPAGATLAARHGLDFTRPFHDQRVVELALAIPERLYLKDGLERWLARHALSDILPPRLLASGPGNDSFEPDMFRAMMDSAPAALAELRALDRDGRLSRYVDMDRLAAVIADSNESRLRDHARLHIATRAIIAARFIHWFERGNS</sequence>
<comment type="similarity">
    <text evidence="2">Belongs to the asparagine synthetase family.</text>
</comment>
<dbReference type="Pfam" id="PF00733">
    <property type="entry name" value="Asn_synthase"/>
    <property type="match status" value="1"/>
</dbReference>